<evidence type="ECO:0000313" key="1">
    <source>
        <dbReference type="EMBL" id="AGP37907.1"/>
    </source>
</evidence>
<dbReference type="KEGG" id="scu:SCE1572_27620"/>
<dbReference type="AlphaFoldDB" id="S4XXJ2"/>
<gene>
    <name evidence="1" type="ORF">SCE1572_27620</name>
</gene>
<evidence type="ECO:0000313" key="2">
    <source>
        <dbReference type="Proteomes" id="UP000014803"/>
    </source>
</evidence>
<accession>S4XXJ2</accession>
<proteinExistence type="predicted"/>
<dbReference type="Proteomes" id="UP000014803">
    <property type="component" value="Chromosome"/>
</dbReference>
<protein>
    <submittedName>
        <fullName evidence="1">Uncharacterized protein</fullName>
    </submittedName>
</protein>
<dbReference type="HOGENOM" id="CLU_3173291_0_0_7"/>
<dbReference type="STRING" id="1254432.SCE1572_27620"/>
<organism evidence="1 2">
    <name type="scientific">Sorangium cellulosum So0157-2</name>
    <dbReference type="NCBI Taxonomy" id="1254432"/>
    <lineage>
        <taxon>Bacteria</taxon>
        <taxon>Pseudomonadati</taxon>
        <taxon>Myxococcota</taxon>
        <taxon>Polyangia</taxon>
        <taxon>Polyangiales</taxon>
        <taxon>Polyangiaceae</taxon>
        <taxon>Sorangium</taxon>
    </lineage>
</organism>
<name>S4XXJ2_SORCE</name>
<sequence>MTTLSCPPDGVPRAPQALLTVEPLSATTIPQAVVWLPLVLVTVTFAQ</sequence>
<dbReference type="EMBL" id="CP003969">
    <property type="protein sequence ID" value="AGP37907.1"/>
    <property type="molecule type" value="Genomic_DNA"/>
</dbReference>
<reference evidence="1 2" key="1">
    <citation type="journal article" date="2013" name="Sci. Rep.">
        <title>Extraordinary expansion of a Sorangium cellulosum genome from an alkaline milieu.</title>
        <authorList>
            <person name="Han K."/>
            <person name="Li Z.F."/>
            <person name="Peng R."/>
            <person name="Zhu L.P."/>
            <person name="Zhou T."/>
            <person name="Wang L.G."/>
            <person name="Li S.G."/>
            <person name="Zhang X.B."/>
            <person name="Hu W."/>
            <person name="Wu Z.H."/>
            <person name="Qin N."/>
            <person name="Li Y.Z."/>
        </authorList>
    </citation>
    <scope>NUCLEOTIDE SEQUENCE [LARGE SCALE GENOMIC DNA]</scope>
    <source>
        <strain evidence="1 2">So0157-2</strain>
    </source>
</reference>